<dbReference type="EMBL" id="MJEH01000029">
    <property type="protein sequence ID" value="OEH92399.1"/>
    <property type="molecule type" value="Genomic_DNA"/>
</dbReference>
<dbReference type="Proteomes" id="UP000095209">
    <property type="component" value="Unassembled WGS sequence"/>
</dbReference>
<evidence type="ECO:0000313" key="2">
    <source>
        <dbReference type="Proteomes" id="UP000095209"/>
    </source>
</evidence>
<protein>
    <submittedName>
        <fullName evidence="1">ABC transporter-associated protein EcsC</fullName>
    </submittedName>
</protein>
<proteinExistence type="predicted"/>
<dbReference type="RefSeq" id="WP_069717548.1">
    <property type="nucleotide sequence ID" value="NZ_MJEH01000029.1"/>
</dbReference>
<dbReference type="InterPro" id="IPR024787">
    <property type="entry name" value="EcsC"/>
</dbReference>
<keyword evidence="2" id="KW-1185">Reference proteome</keyword>
<reference evidence="1 2" key="1">
    <citation type="submission" date="2016-08" db="EMBL/GenBank/DDBJ databases">
        <title>Genome of Bacillus solimangrovi GH2-4.</title>
        <authorList>
            <person name="Lim S."/>
            <person name="Kim B.-C."/>
        </authorList>
    </citation>
    <scope>NUCLEOTIDE SEQUENCE [LARGE SCALE GENOMIC DNA]</scope>
    <source>
        <strain evidence="1 2">GH2-4</strain>
    </source>
</reference>
<comment type="caution">
    <text evidence="1">The sequence shown here is derived from an EMBL/GenBank/DDBJ whole genome shotgun (WGS) entry which is preliminary data.</text>
</comment>
<accession>A0A1E5LEB7</accession>
<dbReference type="OrthoDB" id="1705901at2"/>
<name>A0A1E5LEB7_9BACI</name>
<dbReference type="PANTHER" id="PTHR41260">
    <property type="entry name" value="PROTEIN ECSC"/>
    <property type="match status" value="1"/>
</dbReference>
<sequence>MDQYEKEAYIEMKQWEERILKRSSMIQRLSKQTQIRVNSLIPEKAHEIVTESIKKMVEGILTGSNMMTKDVPVQVQSLREQEELIGKKLASYKKTAAIEGAGTGVGGILLGMADFPLLLSIKMKFLFEIATIYGFDVRKYEERIYMLYVFQLAFSSREHRKNALKIMKDWSKEKEVVKDIEWRAFQQEYRDYIDLAKFFQLLPGVGAAVGAVANYRLLDHLGEVAINAYRIRIFTSDKTR</sequence>
<dbReference type="PANTHER" id="PTHR41260:SF1">
    <property type="entry name" value="PROTEIN ECSC"/>
    <property type="match status" value="1"/>
</dbReference>
<gene>
    <name evidence="1" type="ORF">BFG57_15935</name>
</gene>
<dbReference type="Pfam" id="PF12787">
    <property type="entry name" value="EcsC"/>
    <property type="match status" value="1"/>
</dbReference>
<organism evidence="1 2">
    <name type="scientific">Bacillus solimangrovi</name>
    <dbReference type="NCBI Taxonomy" id="1305675"/>
    <lineage>
        <taxon>Bacteria</taxon>
        <taxon>Bacillati</taxon>
        <taxon>Bacillota</taxon>
        <taxon>Bacilli</taxon>
        <taxon>Bacillales</taxon>
        <taxon>Bacillaceae</taxon>
        <taxon>Bacillus</taxon>
    </lineage>
</organism>
<evidence type="ECO:0000313" key="1">
    <source>
        <dbReference type="EMBL" id="OEH92399.1"/>
    </source>
</evidence>
<dbReference type="AlphaFoldDB" id="A0A1E5LEB7"/>
<dbReference type="STRING" id="1305675.BFG57_15935"/>